<evidence type="ECO:0000313" key="2">
    <source>
        <dbReference type="Proteomes" id="UP000011988"/>
    </source>
</evidence>
<dbReference type="AlphaFoldDB" id="M6D9U8"/>
<reference evidence="1 2" key="1">
    <citation type="submission" date="2013-01" db="EMBL/GenBank/DDBJ databases">
        <authorList>
            <person name="Harkins D.M."/>
            <person name="Durkin A.S."/>
            <person name="Brinkac L.M."/>
            <person name="Haft D.H."/>
            <person name="Selengut J.D."/>
            <person name="Sanka R."/>
            <person name="DePew J."/>
            <person name="Purushe J."/>
            <person name="Galloway R.L."/>
            <person name="Vinetz J.M."/>
            <person name="Sutton G.G."/>
            <person name="Nierman W.C."/>
            <person name="Fouts D.E."/>
        </authorList>
    </citation>
    <scope>NUCLEOTIDE SEQUENCE [LARGE SCALE GENOMIC DNA]</scope>
    <source>
        <strain evidence="1 2">79601</strain>
    </source>
</reference>
<evidence type="ECO:0000313" key="1">
    <source>
        <dbReference type="EMBL" id="EMJ95335.1"/>
    </source>
</evidence>
<organism evidence="1 2">
    <name type="scientific">Leptospira alstonii serovar Sichuan str. 79601</name>
    <dbReference type="NCBI Taxonomy" id="1218565"/>
    <lineage>
        <taxon>Bacteria</taxon>
        <taxon>Pseudomonadati</taxon>
        <taxon>Spirochaetota</taxon>
        <taxon>Spirochaetia</taxon>
        <taxon>Leptospirales</taxon>
        <taxon>Leptospiraceae</taxon>
        <taxon>Leptospira</taxon>
    </lineage>
</organism>
<proteinExistence type="predicted"/>
<protein>
    <submittedName>
        <fullName evidence="1">Uncharacterized protein</fullName>
    </submittedName>
</protein>
<comment type="caution">
    <text evidence="1">The sequence shown here is derived from an EMBL/GenBank/DDBJ whole genome shotgun (WGS) entry which is preliminary data.</text>
</comment>
<accession>M6D9U8</accession>
<dbReference type="PATRIC" id="fig|1218565.3.peg.1985"/>
<dbReference type="EMBL" id="ANIK01000035">
    <property type="protein sequence ID" value="EMJ95335.1"/>
    <property type="molecule type" value="Genomic_DNA"/>
</dbReference>
<dbReference type="Proteomes" id="UP000011988">
    <property type="component" value="Unassembled WGS sequence"/>
</dbReference>
<name>M6D9U8_9LEPT</name>
<sequence length="45" mass="5374">MLLLSEKILRKRGFEMCEKSACSYDLEILTLIVKSRTRSITYRYD</sequence>
<gene>
    <name evidence="1" type="ORF">LEP1GSC194_3638</name>
</gene>